<dbReference type="Proteomes" id="UP000009173">
    <property type="component" value="Chromosome"/>
</dbReference>
<dbReference type="InterPro" id="IPR021388">
    <property type="entry name" value="DUF3024"/>
</dbReference>
<dbReference type="HOGENOM" id="CLU_161337_1_0_7"/>
<evidence type="ECO:0000313" key="1">
    <source>
        <dbReference type="EMBL" id="ABM27879.1"/>
    </source>
</evidence>
<evidence type="ECO:0008006" key="3">
    <source>
        <dbReference type="Google" id="ProtNLM"/>
    </source>
</evidence>
<sequence>MAFSEFEHTRLEKILQKFCEEQGPPAHLRDQLRWGFRVDQEKQTIVLFEIRPHFMHKGKLIEGMVAKATYVKNTKTWKVYWMRGNLKWTRYEPCPEVQTAEEFMRVVKEDAWSCFFG</sequence>
<evidence type="ECO:0000313" key="2">
    <source>
        <dbReference type="Proteomes" id="UP000009173"/>
    </source>
</evidence>
<dbReference type="AlphaFoldDB" id="A0A0H3A774"/>
<dbReference type="KEGG" id="dvl:Dvul_0858"/>
<accession>A0A0H3A774</accession>
<proteinExistence type="predicted"/>
<name>A0A0H3A774_NITV4</name>
<dbReference type="Pfam" id="PF11225">
    <property type="entry name" value="DUF3024"/>
    <property type="match status" value="1"/>
</dbReference>
<reference evidence="2" key="1">
    <citation type="journal article" date="2009" name="Environ. Microbiol.">
        <title>Contribution of mobile genetic elements to Desulfovibrio vulgaris genome plasticity.</title>
        <authorList>
            <person name="Walker C.B."/>
            <person name="Stolyar S."/>
            <person name="Chivian D."/>
            <person name="Pinel N."/>
            <person name="Gabster J.A."/>
            <person name="Dehal P.S."/>
            <person name="He Z."/>
            <person name="Yang Z.K."/>
            <person name="Yen H.C."/>
            <person name="Zhou J."/>
            <person name="Wall J.D."/>
            <person name="Hazen T.C."/>
            <person name="Arkin A.P."/>
            <person name="Stahl D.A."/>
        </authorList>
    </citation>
    <scope>NUCLEOTIDE SEQUENCE [LARGE SCALE GENOMIC DNA]</scope>
    <source>
        <strain evidence="2">DP4</strain>
    </source>
</reference>
<gene>
    <name evidence="1" type="ordered locus">Dvul_0858</name>
</gene>
<protein>
    <recommendedName>
        <fullName evidence="3">DUF3024 domain-containing protein</fullName>
    </recommendedName>
</protein>
<dbReference type="EMBL" id="CP000527">
    <property type="protein sequence ID" value="ABM27879.1"/>
    <property type="molecule type" value="Genomic_DNA"/>
</dbReference>
<organism evidence="1 2">
    <name type="scientific">Nitratidesulfovibrio vulgaris (strain DP4)</name>
    <name type="common">Desulfovibrio vulgaris</name>
    <dbReference type="NCBI Taxonomy" id="391774"/>
    <lineage>
        <taxon>Bacteria</taxon>
        <taxon>Pseudomonadati</taxon>
        <taxon>Thermodesulfobacteriota</taxon>
        <taxon>Desulfovibrionia</taxon>
        <taxon>Desulfovibrionales</taxon>
        <taxon>Desulfovibrionaceae</taxon>
        <taxon>Nitratidesulfovibrio</taxon>
    </lineage>
</organism>